<comment type="caution">
    <text evidence="12">The sequence shown here is derived from an EMBL/GenBank/DDBJ whole genome shotgun (WGS) entry which is preliminary data.</text>
</comment>
<keyword evidence="4 6" id="KW-0324">Glycolysis</keyword>
<feature type="domain" description="Enolase C-terminal TIM barrel" evidence="10">
    <location>
        <begin position="139"/>
        <end position="427"/>
    </location>
</feature>
<feature type="binding site" evidence="8">
    <location>
        <begin position="366"/>
        <end position="369"/>
    </location>
    <ligand>
        <name>substrate</name>
    </ligand>
</feature>
<evidence type="ECO:0000256" key="6">
    <source>
        <dbReference type="HAMAP-Rule" id="MF_00318"/>
    </source>
</evidence>
<comment type="pathway">
    <text evidence="1 6">Carbohydrate degradation; glycolysis; pyruvate from D-glyceraldehyde 3-phosphate: step 4/5.</text>
</comment>
<dbReference type="InterPro" id="IPR029017">
    <property type="entry name" value="Enolase-like_N"/>
</dbReference>
<dbReference type="SMART" id="SM01193">
    <property type="entry name" value="Enolase_N"/>
    <property type="match status" value="1"/>
</dbReference>
<dbReference type="CDD" id="cd03313">
    <property type="entry name" value="enolase"/>
    <property type="match status" value="1"/>
</dbReference>
<comment type="subcellular location">
    <subcellularLocation>
        <location evidence="6">Cytoplasm</location>
    </subcellularLocation>
    <subcellularLocation>
        <location evidence="6">Secreted</location>
    </subcellularLocation>
    <subcellularLocation>
        <location evidence="6">Cell surface</location>
    </subcellularLocation>
    <text evidence="6">Fractions of enolase are present in both the cytoplasm and on the cell surface.</text>
</comment>
<comment type="cofactor">
    <cofactor evidence="9">
        <name>Mg(2+)</name>
        <dbReference type="ChEBI" id="CHEBI:18420"/>
    </cofactor>
    <text evidence="9">Mg(2+) is required for catalysis and for stabilizing the dimer.</text>
</comment>
<evidence type="ECO:0000256" key="9">
    <source>
        <dbReference type="PIRSR" id="PIRSR001400-3"/>
    </source>
</evidence>
<feature type="binding site" evidence="6">
    <location>
        <position position="339"/>
    </location>
    <ligand>
        <name>(2R)-2-phosphoglycerate</name>
        <dbReference type="ChEBI" id="CHEBI:58289"/>
    </ligand>
</feature>
<dbReference type="EC" id="4.2.1.11" evidence="6"/>
<evidence type="ECO:0000256" key="2">
    <source>
        <dbReference type="ARBA" id="ARBA00009604"/>
    </source>
</evidence>
<dbReference type="InterPro" id="IPR020811">
    <property type="entry name" value="Enolase_N"/>
</dbReference>
<feature type="active site" description="Proton acceptor" evidence="6 7">
    <location>
        <position position="339"/>
    </location>
</feature>
<dbReference type="NCBIfam" id="TIGR01060">
    <property type="entry name" value="eno"/>
    <property type="match status" value="1"/>
</dbReference>
<accession>A0A2R7Y5S6</accession>
<dbReference type="Proteomes" id="UP000244093">
    <property type="component" value="Unassembled WGS sequence"/>
</dbReference>
<dbReference type="SUPFAM" id="SSF54826">
    <property type="entry name" value="Enolase N-terminal domain-like"/>
    <property type="match status" value="1"/>
</dbReference>
<dbReference type="GO" id="GO:0006096">
    <property type="term" value="P:glycolytic process"/>
    <property type="evidence" value="ECO:0007669"/>
    <property type="project" value="UniProtKB-UniRule"/>
</dbReference>
<comment type="cofactor">
    <cofactor evidence="6">
        <name>Mg(2+)</name>
        <dbReference type="ChEBI" id="CHEBI:18420"/>
    </cofactor>
    <text evidence="6">Binds a second Mg(2+) ion via substrate during catalysis.</text>
</comment>
<evidence type="ECO:0000256" key="8">
    <source>
        <dbReference type="PIRSR" id="PIRSR001400-2"/>
    </source>
</evidence>
<comment type="catalytic activity">
    <reaction evidence="6">
        <text>(2R)-2-phosphoglycerate = phosphoenolpyruvate + H2O</text>
        <dbReference type="Rhea" id="RHEA:10164"/>
        <dbReference type="ChEBI" id="CHEBI:15377"/>
        <dbReference type="ChEBI" id="CHEBI:58289"/>
        <dbReference type="ChEBI" id="CHEBI:58702"/>
        <dbReference type="EC" id="4.2.1.11"/>
    </reaction>
</comment>
<keyword evidence="6" id="KW-0963">Cytoplasm</keyword>
<evidence type="ECO:0000256" key="5">
    <source>
        <dbReference type="ARBA" id="ARBA00023239"/>
    </source>
</evidence>
<dbReference type="InterPro" id="IPR000941">
    <property type="entry name" value="Enolase"/>
</dbReference>
<dbReference type="UniPathway" id="UPA00109">
    <property type="reaction ID" value="UER00187"/>
</dbReference>
<dbReference type="InterPro" id="IPR036849">
    <property type="entry name" value="Enolase-like_C_sf"/>
</dbReference>
<evidence type="ECO:0000313" key="13">
    <source>
        <dbReference type="Proteomes" id="UP000244093"/>
    </source>
</evidence>
<dbReference type="GO" id="GO:0000015">
    <property type="term" value="C:phosphopyruvate hydratase complex"/>
    <property type="evidence" value="ECO:0007669"/>
    <property type="project" value="InterPro"/>
</dbReference>
<dbReference type="HAMAP" id="MF_00318">
    <property type="entry name" value="Enolase"/>
    <property type="match status" value="1"/>
</dbReference>
<evidence type="ECO:0000256" key="1">
    <source>
        <dbReference type="ARBA" id="ARBA00005031"/>
    </source>
</evidence>
<dbReference type="AlphaFoldDB" id="A0A2R7Y5S6"/>
<dbReference type="SUPFAM" id="SSF51604">
    <property type="entry name" value="Enolase C-terminal domain-like"/>
    <property type="match status" value="1"/>
</dbReference>
<comment type="similarity">
    <text evidence="2 6">Belongs to the enolase family.</text>
</comment>
<evidence type="ECO:0000256" key="4">
    <source>
        <dbReference type="ARBA" id="ARBA00023152"/>
    </source>
</evidence>
<gene>
    <name evidence="6" type="primary">eno</name>
    <name evidence="12" type="ORF">B7O98_05400</name>
</gene>
<evidence type="ECO:0000259" key="10">
    <source>
        <dbReference type="SMART" id="SM01192"/>
    </source>
</evidence>
<dbReference type="InterPro" id="IPR020810">
    <property type="entry name" value="Enolase_C"/>
</dbReference>
<dbReference type="Gene3D" id="3.30.390.10">
    <property type="entry name" value="Enolase-like, N-terminal domain"/>
    <property type="match status" value="1"/>
</dbReference>
<keyword evidence="5 6" id="KW-0456">Lyase</keyword>
<feature type="binding site" evidence="6 9">
    <location>
        <position position="314"/>
    </location>
    <ligand>
        <name>Mg(2+)</name>
        <dbReference type="ChEBI" id="CHEBI:18420"/>
    </ligand>
</feature>
<feature type="active site" description="Proton donor" evidence="6 7">
    <location>
        <position position="207"/>
    </location>
</feature>
<feature type="domain" description="Enolase N-terminal" evidence="11">
    <location>
        <begin position="5"/>
        <end position="134"/>
    </location>
</feature>
<feature type="binding site" evidence="6 9">
    <location>
        <position position="244"/>
    </location>
    <ligand>
        <name>Mg(2+)</name>
        <dbReference type="ChEBI" id="CHEBI:18420"/>
    </ligand>
</feature>
<keyword evidence="6" id="KW-0964">Secreted</keyword>
<organism evidence="12 13">
    <name type="scientific">Zestosphaera tikiterensis</name>
    <dbReference type="NCBI Taxonomy" id="1973259"/>
    <lineage>
        <taxon>Archaea</taxon>
        <taxon>Thermoproteota</taxon>
        <taxon>Thermoprotei</taxon>
        <taxon>Desulfurococcales</taxon>
        <taxon>Desulfurococcaceae</taxon>
        <taxon>Zestosphaera</taxon>
    </lineage>
</organism>
<dbReference type="PRINTS" id="PR00148">
    <property type="entry name" value="ENOLASE"/>
</dbReference>
<dbReference type="SFLD" id="SFLDS00001">
    <property type="entry name" value="Enolase"/>
    <property type="match status" value="1"/>
</dbReference>
<evidence type="ECO:0000256" key="3">
    <source>
        <dbReference type="ARBA" id="ARBA00022842"/>
    </source>
</evidence>
<dbReference type="Gene3D" id="3.20.20.120">
    <property type="entry name" value="Enolase-like C-terminal domain"/>
    <property type="match status" value="1"/>
</dbReference>
<evidence type="ECO:0000313" key="12">
    <source>
        <dbReference type="EMBL" id="PUA32870.1"/>
    </source>
</evidence>
<dbReference type="PANTHER" id="PTHR11902">
    <property type="entry name" value="ENOLASE"/>
    <property type="match status" value="1"/>
</dbReference>
<dbReference type="GO" id="GO:0000287">
    <property type="term" value="F:magnesium ion binding"/>
    <property type="evidence" value="ECO:0007669"/>
    <property type="project" value="UniProtKB-UniRule"/>
</dbReference>
<reference evidence="12 13" key="1">
    <citation type="journal article" date="2018" name="Syst. Appl. Microbiol.">
        <title>A new symbiotic nanoarchaeote (Candidatus Nanoclepta minutus) and its host (Zestosphaera tikiterensis gen. nov., sp. nov.) from a New Zealand hot spring.</title>
        <authorList>
            <person name="St John E."/>
            <person name="Liu Y."/>
            <person name="Podar M."/>
            <person name="Stott M.B."/>
            <person name="Meneghin J."/>
            <person name="Chen Z."/>
            <person name="Lagutin K."/>
            <person name="Mitchell K."/>
            <person name="Reysenbach A.L."/>
        </authorList>
    </citation>
    <scope>NUCLEOTIDE SEQUENCE [LARGE SCALE GENOMIC DNA]</scope>
    <source>
        <strain evidence="12">NZ3</strain>
    </source>
</reference>
<feature type="binding site" evidence="6">
    <location>
        <position position="368"/>
    </location>
    <ligand>
        <name>(2R)-2-phosphoglycerate</name>
        <dbReference type="ChEBI" id="CHEBI:58289"/>
    </ligand>
</feature>
<keyword evidence="3 6" id="KW-0460">Magnesium</keyword>
<feature type="binding site" evidence="6">
    <location>
        <position position="163"/>
    </location>
    <ligand>
        <name>(2R)-2-phosphoglycerate</name>
        <dbReference type="ChEBI" id="CHEBI:58289"/>
    </ligand>
</feature>
<evidence type="ECO:0000256" key="7">
    <source>
        <dbReference type="PIRSR" id="PIRSR001400-1"/>
    </source>
</evidence>
<dbReference type="SFLD" id="SFLDF00002">
    <property type="entry name" value="enolase"/>
    <property type="match status" value="1"/>
</dbReference>
<keyword evidence="6 9" id="KW-0479">Metal-binding</keyword>
<dbReference type="Pfam" id="PF00113">
    <property type="entry name" value="Enolase_C"/>
    <property type="match status" value="1"/>
</dbReference>
<feature type="binding site" evidence="8">
    <location>
        <position position="287"/>
    </location>
    <ligand>
        <name>substrate</name>
    </ligand>
</feature>
<comment type="function">
    <text evidence="6">Catalyzes the reversible conversion of 2-phosphoglycerate (2-PG) into phosphoenolpyruvate (PEP). It is essential for the degradation of carbohydrates via glycolysis.</text>
</comment>
<dbReference type="GO" id="GO:0005576">
    <property type="term" value="C:extracellular region"/>
    <property type="evidence" value="ECO:0007669"/>
    <property type="project" value="UniProtKB-SubCell"/>
</dbReference>
<dbReference type="SFLD" id="SFLDG00178">
    <property type="entry name" value="enolase"/>
    <property type="match status" value="1"/>
</dbReference>
<dbReference type="GO" id="GO:0009986">
    <property type="term" value="C:cell surface"/>
    <property type="evidence" value="ECO:0007669"/>
    <property type="project" value="UniProtKB-SubCell"/>
</dbReference>
<sequence>MEFDITFVKALQVLDSRGNPTVEVLVGTEGGGYGRAIAPAGASRGRREAVDLRDGGNRYLGMGVTKAVEAVNKYLSPALIGLNSANYRLVDRKIVEVDGTANKSRIGGNACVATSLANIKAAAETLGVPLFQFLGGFKARLLPTPLMNIINGGSHAGNELSIQEFMIVPVGADRFSEALRIAVEVYMNLKKYLKNRYGPNSINVGDEGGFAPPMKLTEEALNALAEAIKMSGYGLGSDVLIGLDAAASQFYKEERKAYFIDGKYLSTSELLDYYEDLALRYPIIYLEDPFWEESPEAYGELRKRLKGKTLIIGDDLTVTRRDLIEEYFSKGVIDGAIIKVNQVGTYSEAEDSVTYLLRSGGKAIISHRSGESEDVSIAHISVGLETGLIKTGAPARGERTAKYNELLRIEDYLGDDAQFIGKKAFNL</sequence>
<feature type="binding site" evidence="8">
    <location>
        <position position="155"/>
    </location>
    <ligand>
        <name>substrate</name>
    </ligand>
</feature>
<feature type="binding site" evidence="8">
    <location>
        <position position="390"/>
    </location>
    <ligand>
        <name>substrate</name>
    </ligand>
</feature>
<name>A0A2R7Y5S6_9CREN</name>
<protein>
    <recommendedName>
        <fullName evidence="6">Enolase</fullName>
        <ecNumber evidence="6">4.2.1.11</ecNumber>
    </recommendedName>
    <alternativeName>
        <fullName evidence="6">2-phospho-D-glycerate hydro-lyase</fullName>
    </alternativeName>
    <alternativeName>
        <fullName evidence="6">2-phosphoglycerate dehydratase</fullName>
    </alternativeName>
</protein>
<feature type="binding site" evidence="8">
    <location>
        <position position="164"/>
    </location>
    <ligand>
        <name>substrate</name>
    </ligand>
</feature>
<feature type="binding site" evidence="6">
    <location>
        <position position="369"/>
    </location>
    <ligand>
        <name>(2R)-2-phosphoglycerate</name>
        <dbReference type="ChEBI" id="CHEBI:58289"/>
    </ligand>
</feature>
<feature type="binding site" evidence="6 9">
    <location>
        <position position="287"/>
    </location>
    <ligand>
        <name>Mg(2+)</name>
        <dbReference type="ChEBI" id="CHEBI:18420"/>
    </ligand>
</feature>
<dbReference type="PIRSF" id="PIRSF001400">
    <property type="entry name" value="Enolase"/>
    <property type="match status" value="1"/>
</dbReference>
<evidence type="ECO:0000259" key="11">
    <source>
        <dbReference type="SMART" id="SM01193"/>
    </source>
</evidence>
<dbReference type="SMART" id="SM01192">
    <property type="entry name" value="Enolase_C"/>
    <property type="match status" value="1"/>
</dbReference>
<dbReference type="Pfam" id="PF03952">
    <property type="entry name" value="Enolase_N"/>
    <property type="match status" value="1"/>
</dbReference>
<dbReference type="GO" id="GO:0004634">
    <property type="term" value="F:phosphopyruvate hydratase activity"/>
    <property type="evidence" value="ECO:0007669"/>
    <property type="project" value="UniProtKB-UniRule"/>
</dbReference>
<feature type="binding site" evidence="8">
    <location>
        <position position="314"/>
    </location>
    <ligand>
        <name>substrate</name>
    </ligand>
</feature>
<dbReference type="EMBL" id="NBVN01000003">
    <property type="protein sequence ID" value="PUA32870.1"/>
    <property type="molecule type" value="Genomic_DNA"/>
</dbReference>
<proteinExistence type="inferred from homology"/>
<dbReference type="PANTHER" id="PTHR11902:SF1">
    <property type="entry name" value="ENOLASE"/>
    <property type="match status" value="1"/>
</dbReference>
<feature type="binding site" evidence="6">
    <location>
        <position position="390"/>
    </location>
    <ligand>
        <name>(2R)-2-phosphoglycerate</name>
        <dbReference type="ChEBI" id="CHEBI:58289"/>
    </ligand>
</feature>
<keyword evidence="12" id="KW-0670">Pyruvate</keyword>